<proteinExistence type="predicted"/>
<accession>Q9XEJ1</accession>
<sequence length="191" mass="21013">MDVGWRPMTATRVDVERESRAHGDGLTGMSGVATGEAEITHGGGEEVEGVQHDMAPQREVLLGRDMIGRSTSRTCSVGTWSVAPPRGLARYITEPLLEMLSFDHRPCPYAGLGGVEIFEKRKTVLDPSLFHYYQESAVTNLYEALDNRDGILSRQLLRSIGMEDPKVKTVLKNQEAISLMKSIKDPQAAAK</sequence>
<dbReference type="EMBL" id="AF090447">
    <property type="protein sequence ID" value="AAD20311.1"/>
    <property type="molecule type" value="Genomic_DNA"/>
</dbReference>
<organism evidence="1">
    <name type="scientific">Zea mays</name>
    <name type="common">Maize</name>
    <dbReference type="NCBI Taxonomy" id="4577"/>
    <lineage>
        <taxon>Eukaryota</taxon>
        <taxon>Viridiplantae</taxon>
        <taxon>Streptophyta</taxon>
        <taxon>Embryophyta</taxon>
        <taxon>Tracheophyta</taxon>
        <taxon>Spermatophyta</taxon>
        <taxon>Magnoliopsida</taxon>
        <taxon>Liliopsida</taxon>
        <taxon>Poales</taxon>
        <taxon>Poaceae</taxon>
        <taxon>PACMAD clade</taxon>
        <taxon>Panicoideae</taxon>
        <taxon>Andropogonodae</taxon>
        <taxon>Andropogoneae</taxon>
        <taxon>Tripsacinae</taxon>
        <taxon>Zea</taxon>
    </lineage>
</organism>
<reference evidence="1" key="1">
    <citation type="journal article" date="2001" name="Genome Res.">
        <title>Sequence, regulation, and evolution of the maize 22-kD alpha zein gene family.</title>
        <authorList>
            <person name="Song R."/>
            <person name="Llaca V."/>
            <person name="Linton E."/>
            <person name="Messing J."/>
        </authorList>
    </citation>
    <scope>NUCLEOTIDE SEQUENCE</scope>
</reference>
<evidence type="ECO:0000313" key="1">
    <source>
        <dbReference type="EMBL" id="AAD20311.1"/>
    </source>
</evidence>
<name>Q9XEJ1_MAIZE</name>
<protein>
    <submittedName>
        <fullName evidence="1">Uncharacterized protein</fullName>
    </submittedName>
</protein>
<dbReference type="AlphaFoldDB" id="Q9XEJ1"/>